<evidence type="ECO:0000313" key="3">
    <source>
        <dbReference type="Proteomes" id="UP001165121"/>
    </source>
</evidence>
<organism evidence="2 3">
    <name type="scientific">Phytophthora fragariaefolia</name>
    <dbReference type="NCBI Taxonomy" id="1490495"/>
    <lineage>
        <taxon>Eukaryota</taxon>
        <taxon>Sar</taxon>
        <taxon>Stramenopiles</taxon>
        <taxon>Oomycota</taxon>
        <taxon>Peronosporomycetes</taxon>
        <taxon>Peronosporales</taxon>
        <taxon>Peronosporaceae</taxon>
        <taxon>Phytophthora</taxon>
    </lineage>
</organism>
<feature type="region of interest" description="Disordered" evidence="1">
    <location>
        <begin position="1"/>
        <end position="41"/>
    </location>
</feature>
<evidence type="ECO:0000313" key="2">
    <source>
        <dbReference type="EMBL" id="GMF42364.1"/>
    </source>
</evidence>
<protein>
    <submittedName>
        <fullName evidence="2">Unnamed protein product</fullName>
    </submittedName>
</protein>
<keyword evidence="3" id="KW-1185">Reference proteome</keyword>
<dbReference type="AlphaFoldDB" id="A0A9W6XP08"/>
<accession>A0A9W6XP08</accession>
<dbReference type="Proteomes" id="UP001165121">
    <property type="component" value="Unassembled WGS sequence"/>
</dbReference>
<proteinExistence type="predicted"/>
<dbReference type="EMBL" id="BSXT01001433">
    <property type="protein sequence ID" value="GMF42364.1"/>
    <property type="molecule type" value="Genomic_DNA"/>
</dbReference>
<gene>
    <name evidence="2" type="ORF">Pfra01_001382500</name>
</gene>
<evidence type="ECO:0000256" key="1">
    <source>
        <dbReference type="SAM" id="MobiDB-lite"/>
    </source>
</evidence>
<comment type="caution">
    <text evidence="2">The sequence shown here is derived from an EMBL/GenBank/DDBJ whole genome shotgun (WGS) entry which is preliminary data.</text>
</comment>
<name>A0A9W6XP08_9STRA</name>
<reference evidence="2" key="1">
    <citation type="submission" date="2023-04" db="EMBL/GenBank/DDBJ databases">
        <title>Phytophthora fragariaefolia NBRC 109709.</title>
        <authorList>
            <person name="Ichikawa N."/>
            <person name="Sato H."/>
            <person name="Tonouchi N."/>
        </authorList>
    </citation>
    <scope>NUCLEOTIDE SEQUENCE</scope>
    <source>
        <strain evidence="2">NBRC 109709</strain>
    </source>
</reference>
<sequence length="211" mass="21625">MEVSGQTELLPKLPLPPQPRRDGRPTRAASPTAGLRSVAAAENEAAPDALVLGLVTSSRTPADTQPSVASSASIPDPAESAAVVAAASVAVATSASARRRVANTHTGSVHPARVVATPTTRQASASRARTVVTATLTTMPGTRSTAFEPVTATPAPIQGPQSRVRVSRKLPDLANPLLGPAFTAPGTEEAWCEILNAHIPQPIASDRVTEC</sequence>